<accession>A0A1G2FWI2</accession>
<dbReference type="EMBL" id="MHNI01000018">
    <property type="protein sequence ID" value="OGZ42423.1"/>
    <property type="molecule type" value="Genomic_DNA"/>
</dbReference>
<sequence length="117" mass="13697">MIFSRCAHFRKCFEAKAWRKGGRSDRFGSKLFEPDGSQSRRPQRGASDEFLDFLIQRIIRFDELEEVGGSFGKLRTSFRHAFAWKKFAPTTKRKTGKGLKRNSTSFFFRFGLIFIDI</sequence>
<gene>
    <name evidence="2" type="ORF">A2W41_03500</name>
</gene>
<name>A0A1G2FWI2_9BACT</name>
<organism evidence="2 3">
    <name type="scientific">Candidatus Ryanbacteria bacterium RIFCSPHIGHO2_01_45_13</name>
    <dbReference type="NCBI Taxonomy" id="1802112"/>
    <lineage>
        <taxon>Bacteria</taxon>
        <taxon>Candidatus Ryaniibacteriota</taxon>
    </lineage>
</organism>
<feature type="region of interest" description="Disordered" evidence="1">
    <location>
        <begin position="20"/>
        <end position="44"/>
    </location>
</feature>
<comment type="caution">
    <text evidence="2">The sequence shown here is derived from an EMBL/GenBank/DDBJ whole genome shotgun (WGS) entry which is preliminary data.</text>
</comment>
<protein>
    <submittedName>
        <fullName evidence="2">Uncharacterized protein</fullName>
    </submittedName>
</protein>
<dbReference type="Proteomes" id="UP000176700">
    <property type="component" value="Unassembled WGS sequence"/>
</dbReference>
<proteinExistence type="predicted"/>
<reference evidence="2 3" key="1">
    <citation type="journal article" date="2016" name="Nat. Commun.">
        <title>Thousands of microbial genomes shed light on interconnected biogeochemical processes in an aquifer system.</title>
        <authorList>
            <person name="Anantharaman K."/>
            <person name="Brown C.T."/>
            <person name="Hug L.A."/>
            <person name="Sharon I."/>
            <person name="Castelle C.J."/>
            <person name="Probst A.J."/>
            <person name="Thomas B.C."/>
            <person name="Singh A."/>
            <person name="Wilkins M.J."/>
            <person name="Karaoz U."/>
            <person name="Brodie E.L."/>
            <person name="Williams K.H."/>
            <person name="Hubbard S.S."/>
            <person name="Banfield J.F."/>
        </authorList>
    </citation>
    <scope>NUCLEOTIDE SEQUENCE [LARGE SCALE GENOMIC DNA]</scope>
</reference>
<evidence type="ECO:0000313" key="3">
    <source>
        <dbReference type="Proteomes" id="UP000176700"/>
    </source>
</evidence>
<evidence type="ECO:0000313" key="2">
    <source>
        <dbReference type="EMBL" id="OGZ42423.1"/>
    </source>
</evidence>
<evidence type="ECO:0000256" key="1">
    <source>
        <dbReference type="SAM" id="MobiDB-lite"/>
    </source>
</evidence>
<dbReference type="AlphaFoldDB" id="A0A1G2FWI2"/>